<feature type="non-terminal residue" evidence="12">
    <location>
        <position position="1"/>
    </location>
</feature>
<dbReference type="Gene3D" id="3.40.50.720">
    <property type="entry name" value="NAD(P)-binding Rossmann-like Domain"/>
    <property type="match status" value="1"/>
</dbReference>
<evidence type="ECO:0000313" key="12">
    <source>
        <dbReference type="EMBL" id="SVC45191.1"/>
    </source>
</evidence>
<feature type="domain" description="RCK N-terminal" evidence="11">
    <location>
        <begin position="4"/>
        <end position="110"/>
    </location>
</feature>
<evidence type="ECO:0000256" key="1">
    <source>
        <dbReference type="ARBA" id="ARBA00004141"/>
    </source>
</evidence>
<keyword evidence="5" id="KW-0631">Potassium channel</keyword>
<dbReference type="EMBL" id="UINC01091985">
    <property type="protein sequence ID" value="SVC45191.1"/>
    <property type="molecule type" value="Genomic_DNA"/>
</dbReference>
<evidence type="ECO:0000256" key="7">
    <source>
        <dbReference type="ARBA" id="ARBA00022989"/>
    </source>
</evidence>
<comment type="subcellular location">
    <subcellularLocation>
        <location evidence="1">Membrane</location>
        <topology evidence="1">Multi-pass membrane protein</topology>
    </subcellularLocation>
</comment>
<keyword evidence="10" id="KW-0407">Ion channel</keyword>
<dbReference type="GO" id="GO:0005267">
    <property type="term" value="F:potassium channel activity"/>
    <property type="evidence" value="ECO:0007669"/>
    <property type="project" value="UniProtKB-KW"/>
</dbReference>
<evidence type="ECO:0000256" key="10">
    <source>
        <dbReference type="ARBA" id="ARBA00023303"/>
    </source>
</evidence>
<protein>
    <recommendedName>
        <fullName evidence="11">RCK N-terminal domain-containing protein</fullName>
    </recommendedName>
</protein>
<keyword evidence="3" id="KW-0633">Potassium transport</keyword>
<dbReference type="InterPro" id="IPR036291">
    <property type="entry name" value="NAD(P)-bd_dom_sf"/>
</dbReference>
<dbReference type="Pfam" id="PF22614">
    <property type="entry name" value="Slo-like_RCK"/>
    <property type="match status" value="1"/>
</dbReference>
<evidence type="ECO:0000259" key="11">
    <source>
        <dbReference type="Pfam" id="PF22614"/>
    </source>
</evidence>
<dbReference type="PANTHER" id="PTHR10027">
    <property type="entry name" value="CALCIUM-ACTIVATED POTASSIUM CHANNEL ALPHA CHAIN"/>
    <property type="match status" value="1"/>
</dbReference>
<sequence length="232" mass="25118">PVKTTGHILVCGWNETGEDLVRSLLADRLGVDVVVLASLHTHPMPTEGETGRVDFISGGVDTQTLDRASARNCMGTVILGNQEIEDVAGRDAKTLIGALTVKEYDPGIYVCLQLFDPHSVHHADVCRADEVVVVGALSSGLLSRAVLDPGSSRAISSLVRIEEQCEIYLIDLPTDWRGKRFDEMLPIAKDRLNVLLIAVEPKDESLVVNPASDYAFQAGDRLAVIAEHRPDA</sequence>
<dbReference type="AlphaFoldDB" id="A0A382MD79"/>
<evidence type="ECO:0000256" key="8">
    <source>
        <dbReference type="ARBA" id="ARBA00023065"/>
    </source>
</evidence>
<proteinExistence type="predicted"/>
<gene>
    <name evidence="12" type="ORF">METZ01_LOCUS298045</name>
</gene>
<evidence type="ECO:0000256" key="4">
    <source>
        <dbReference type="ARBA" id="ARBA00022692"/>
    </source>
</evidence>
<dbReference type="PANTHER" id="PTHR10027:SF10">
    <property type="entry name" value="SLOWPOKE 2, ISOFORM D"/>
    <property type="match status" value="1"/>
</dbReference>
<keyword evidence="6" id="KW-0630">Potassium</keyword>
<keyword evidence="4" id="KW-0812">Transmembrane</keyword>
<evidence type="ECO:0000256" key="5">
    <source>
        <dbReference type="ARBA" id="ARBA00022826"/>
    </source>
</evidence>
<organism evidence="12">
    <name type="scientific">marine metagenome</name>
    <dbReference type="NCBI Taxonomy" id="408172"/>
    <lineage>
        <taxon>unclassified sequences</taxon>
        <taxon>metagenomes</taxon>
        <taxon>ecological metagenomes</taxon>
    </lineage>
</organism>
<dbReference type="InterPro" id="IPR003148">
    <property type="entry name" value="RCK_N"/>
</dbReference>
<keyword evidence="2" id="KW-0813">Transport</keyword>
<dbReference type="GO" id="GO:0016020">
    <property type="term" value="C:membrane"/>
    <property type="evidence" value="ECO:0007669"/>
    <property type="project" value="UniProtKB-SubCell"/>
</dbReference>
<name>A0A382MD79_9ZZZZ</name>
<evidence type="ECO:0000256" key="6">
    <source>
        <dbReference type="ARBA" id="ARBA00022958"/>
    </source>
</evidence>
<accession>A0A382MD79</accession>
<evidence type="ECO:0000256" key="2">
    <source>
        <dbReference type="ARBA" id="ARBA00022448"/>
    </source>
</evidence>
<dbReference type="SUPFAM" id="SSF51735">
    <property type="entry name" value="NAD(P)-binding Rossmann-fold domains"/>
    <property type="match status" value="1"/>
</dbReference>
<reference evidence="12" key="1">
    <citation type="submission" date="2018-05" db="EMBL/GenBank/DDBJ databases">
        <authorList>
            <person name="Lanie J.A."/>
            <person name="Ng W.-L."/>
            <person name="Kazmierczak K.M."/>
            <person name="Andrzejewski T.M."/>
            <person name="Davidsen T.M."/>
            <person name="Wayne K.J."/>
            <person name="Tettelin H."/>
            <person name="Glass J.I."/>
            <person name="Rusch D."/>
            <person name="Podicherti R."/>
            <person name="Tsui H.-C.T."/>
            <person name="Winkler M.E."/>
        </authorList>
    </citation>
    <scope>NUCLEOTIDE SEQUENCE</scope>
</reference>
<keyword evidence="9" id="KW-0472">Membrane</keyword>
<dbReference type="InterPro" id="IPR047871">
    <property type="entry name" value="K_chnl_Slo-like"/>
</dbReference>
<keyword evidence="8" id="KW-0406">Ion transport</keyword>
<evidence type="ECO:0000256" key="3">
    <source>
        <dbReference type="ARBA" id="ARBA00022538"/>
    </source>
</evidence>
<evidence type="ECO:0000256" key="9">
    <source>
        <dbReference type="ARBA" id="ARBA00023136"/>
    </source>
</evidence>
<keyword evidence="7" id="KW-1133">Transmembrane helix</keyword>